<protein>
    <submittedName>
        <fullName evidence="1">Uncharacterized protein</fullName>
    </submittedName>
</protein>
<sequence>ALAFRETPPISNLDRVGISSSLVTKLFMTVLQAFDNIFVQRRSVVMMLCAAYSLLQATPKDTGLLPALNGVELLEGSEELTRENVLAHVRSSHGPALRREMEMPEESSCLFHDCLVHRN</sequence>
<dbReference type="AlphaFoldDB" id="A0AA36I4X4"/>
<gene>
    <name evidence="1" type="ORF">EVOR1521_LOCUS8219</name>
</gene>
<evidence type="ECO:0000313" key="1">
    <source>
        <dbReference type="EMBL" id="CAJ1380215.1"/>
    </source>
</evidence>
<accession>A0AA36I4X4</accession>
<reference evidence="1" key="1">
    <citation type="submission" date="2023-08" db="EMBL/GenBank/DDBJ databases">
        <authorList>
            <person name="Chen Y."/>
            <person name="Shah S."/>
            <person name="Dougan E. K."/>
            <person name="Thang M."/>
            <person name="Chan C."/>
        </authorList>
    </citation>
    <scope>NUCLEOTIDE SEQUENCE</scope>
</reference>
<comment type="caution">
    <text evidence="1">The sequence shown here is derived from an EMBL/GenBank/DDBJ whole genome shotgun (WGS) entry which is preliminary data.</text>
</comment>
<keyword evidence="2" id="KW-1185">Reference proteome</keyword>
<name>A0AA36I4X4_9DINO</name>
<dbReference type="Proteomes" id="UP001178507">
    <property type="component" value="Unassembled WGS sequence"/>
</dbReference>
<proteinExistence type="predicted"/>
<dbReference type="EMBL" id="CAUJNA010000692">
    <property type="protein sequence ID" value="CAJ1380215.1"/>
    <property type="molecule type" value="Genomic_DNA"/>
</dbReference>
<evidence type="ECO:0000313" key="2">
    <source>
        <dbReference type="Proteomes" id="UP001178507"/>
    </source>
</evidence>
<feature type="non-terminal residue" evidence="1">
    <location>
        <position position="1"/>
    </location>
</feature>
<organism evidence="1 2">
    <name type="scientific">Effrenium voratum</name>
    <dbReference type="NCBI Taxonomy" id="2562239"/>
    <lineage>
        <taxon>Eukaryota</taxon>
        <taxon>Sar</taxon>
        <taxon>Alveolata</taxon>
        <taxon>Dinophyceae</taxon>
        <taxon>Suessiales</taxon>
        <taxon>Symbiodiniaceae</taxon>
        <taxon>Effrenium</taxon>
    </lineage>
</organism>